<dbReference type="CDD" id="cd03716">
    <property type="entry name" value="SOCS_ASB_like"/>
    <property type="match status" value="1"/>
</dbReference>
<protein>
    <submittedName>
        <fullName evidence="6">Ankyrin repeat and SOCS box protein 1 isoform X2</fullName>
    </submittedName>
</protein>
<accession>A0ABM0JHA3</accession>
<dbReference type="InterPro" id="IPR001496">
    <property type="entry name" value="SOCS_box"/>
</dbReference>
<sequence>MATPFEQGLNRMLQDPSWGKSSYIIHAVNSDAIHLLKEALAFCGEYINDLTEGEGVTALYHAVFRGNKESVDLLLRAGADPNKTGRHRSTPFAMAVQFRNMDLVKTLLQHGANINSYQMPNAHSINYSPLGLAANNNDVDVMKLLVNAGARLTKVAVINVSSLIFCFLEQPGYTALFVDNVLKFLTEAGHNILDDHFLRQLAQKKRDSLSQLESQRLSDATLLIGMMEIYTEPEFSRKYRQFNRYPPGFLEANEVHLKALVVKKYLVESSQARSLAFLCRLRIRNRLSKLHQHRALSLVVPKLEVPVTLKEYIMMEDVRIEKELLIPDDS</sequence>
<evidence type="ECO:0000256" key="1">
    <source>
        <dbReference type="ARBA" id="ARBA00022737"/>
    </source>
</evidence>
<feature type="repeat" description="ANK" evidence="3">
    <location>
        <begin position="54"/>
        <end position="86"/>
    </location>
</feature>
<dbReference type="SMART" id="SM00248">
    <property type="entry name" value="ANK"/>
    <property type="match status" value="3"/>
</dbReference>
<keyword evidence="1" id="KW-0677">Repeat</keyword>
<feature type="repeat" description="ANK" evidence="3">
    <location>
        <begin position="87"/>
        <end position="119"/>
    </location>
</feature>
<dbReference type="RefSeq" id="XP_005093637.1">
    <property type="nucleotide sequence ID" value="XM_005093580.3"/>
</dbReference>
<dbReference type="GeneID" id="101851930"/>
<evidence type="ECO:0000313" key="6">
    <source>
        <dbReference type="RefSeq" id="XP_005093637.1"/>
    </source>
</evidence>
<feature type="repeat" description="ANK" evidence="3">
    <location>
        <begin position="125"/>
        <end position="157"/>
    </location>
</feature>
<organism evidence="5 6">
    <name type="scientific">Aplysia californica</name>
    <name type="common">California sea hare</name>
    <dbReference type="NCBI Taxonomy" id="6500"/>
    <lineage>
        <taxon>Eukaryota</taxon>
        <taxon>Metazoa</taxon>
        <taxon>Spiralia</taxon>
        <taxon>Lophotrochozoa</taxon>
        <taxon>Mollusca</taxon>
        <taxon>Gastropoda</taxon>
        <taxon>Heterobranchia</taxon>
        <taxon>Euthyneura</taxon>
        <taxon>Tectipleura</taxon>
        <taxon>Aplysiida</taxon>
        <taxon>Aplysioidea</taxon>
        <taxon>Aplysiidae</taxon>
        <taxon>Aplysia</taxon>
    </lineage>
</organism>
<dbReference type="InterPro" id="IPR002110">
    <property type="entry name" value="Ankyrin_rpt"/>
</dbReference>
<dbReference type="PANTHER" id="PTHR24161">
    <property type="entry name" value="ANK_REP_REGION DOMAIN-CONTAINING PROTEIN-RELATED"/>
    <property type="match status" value="1"/>
</dbReference>
<evidence type="ECO:0000259" key="4">
    <source>
        <dbReference type="PROSITE" id="PS50225"/>
    </source>
</evidence>
<dbReference type="SUPFAM" id="SSF48403">
    <property type="entry name" value="Ankyrin repeat"/>
    <property type="match status" value="1"/>
</dbReference>
<dbReference type="Proteomes" id="UP000694888">
    <property type="component" value="Unplaced"/>
</dbReference>
<keyword evidence="5" id="KW-1185">Reference proteome</keyword>
<gene>
    <name evidence="6" type="primary">LOC101851930</name>
</gene>
<reference evidence="6" key="1">
    <citation type="submission" date="2025-08" db="UniProtKB">
        <authorList>
            <consortium name="RefSeq"/>
        </authorList>
    </citation>
    <scope>IDENTIFICATION</scope>
</reference>
<keyword evidence="2 3" id="KW-0040">ANK repeat</keyword>
<name>A0ABM0JHA3_APLCA</name>
<proteinExistence type="predicted"/>
<dbReference type="Pfam" id="PF00023">
    <property type="entry name" value="Ank"/>
    <property type="match status" value="1"/>
</dbReference>
<dbReference type="InterPro" id="IPR036036">
    <property type="entry name" value="SOCS_box-like_dom_sf"/>
</dbReference>
<evidence type="ECO:0000256" key="3">
    <source>
        <dbReference type="PROSITE-ProRule" id="PRU00023"/>
    </source>
</evidence>
<evidence type="ECO:0000313" key="5">
    <source>
        <dbReference type="Proteomes" id="UP000694888"/>
    </source>
</evidence>
<dbReference type="PRINTS" id="PR01415">
    <property type="entry name" value="ANKYRIN"/>
</dbReference>
<dbReference type="InterPro" id="IPR036770">
    <property type="entry name" value="Ankyrin_rpt-contain_sf"/>
</dbReference>
<feature type="domain" description="SOCS box" evidence="4">
    <location>
        <begin position="261"/>
        <end position="319"/>
    </location>
</feature>
<dbReference type="PROSITE" id="PS50225">
    <property type="entry name" value="SOCS"/>
    <property type="match status" value="1"/>
</dbReference>
<evidence type="ECO:0000256" key="2">
    <source>
        <dbReference type="ARBA" id="ARBA00023043"/>
    </source>
</evidence>
<dbReference type="PROSITE" id="PS50088">
    <property type="entry name" value="ANK_REPEAT"/>
    <property type="match status" value="3"/>
</dbReference>
<dbReference type="Pfam" id="PF12796">
    <property type="entry name" value="Ank_2"/>
    <property type="match status" value="1"/>
</dbReference>
<dbReference type="PROSITE" id="PS50297">
    <property type="entry name" value="ANK_REP_REGION"/>
    <property type="match status" value="3"/>
</dbReference>
<dbReference type="Gene3D" id="1.25.40.20">
    <property type="entry name" value="Ankyrin repeat-containing domain"/>
    <property type="match status" value="1"/>
</dbReference>
<dbReference type="SUPFAM" id="SSF158235">
    <property type="entry name" value="SOCS box-like"/>
    <property type="match status" value="1"/>
</dbReference>
<dbReference type="PANTHER" id="PTHR24161:SF119">
    <property type="entry name" value="ANKYRIN REPEAT DOMAIN 44"/>
    <property type="match status" value="1"/>
</dbReference>
<dbReference type="SMART" id="SM00969">
    <property type="entry name" value="SOCS_box"/>
    <property type="match status" value="1"/>
</dbReference>
<dbReference type="Pfam" id="PF07525">
    <property type="entry name" value="SOCS_box"/>
    <property type="match status" value="1"/>
</dbReference>